<dbReference type="OrthoDB" id="9793527at2"/>
<dbReference type="Pfam" id="PF00547">
    <property type="entry name" value="Urease_gamma"/>
    <property type="match status" value="1"/>
</dbReference>
<dbReference type="GO" id="GO:0043419">
    <property type="term" value="P:urea catabolic process"/>
    <property type="evidence" value="ECO:0007669"/>
    <property type="project" value="UniProtKB-UniRule"/>
</dbReference>
<evidence type="ECO:0000256" key="5">
    <source>
        <dbReference type="HAMAP-Rule" id="MF_00739"/>
    </source>
</evidence>
<dbReference type="EMBL" id="NMUQ01000001">
    <property type="protein sequence ID" value="OXM16364.1"/>
    <property type="molecule type" value="Genomic_DNA"/>
</dbReference>
<evidence type="ECO:0000256" key="2">
    <source>
        <dbReference type="ARBA" id="ARBA00022490"/>
    </source>
</evidence>
<dbReference type="InterPro" id="IPR002026">
    <property type="entry name" value="Urease_gamma/gamma-beta_su"/>
</dbReference>
<evidence type="ECO:0000256" key="1">
    <source>
        <dbReference type="ARBA" id="ARBA00004897"/>
    </source>
</evidence>
<comment type="subcellular location">
    <subcellularLocation>
        <location evidence="5">Cytoplasm</location>
    </subcellularLocation>
</comment>
<dbReference type="InterPro" id="IPR036463">
    <property type="entry name" value="Urease_gamma_sf"/>
</dbReference>
<evidence type="ECO:0000256" key="3">
    <source>
        <dbReference type="ARBA" id="ARBA00022801"/>
    </source>
</evidence>
<comment type="similarity">
    <text evidence="5">Belongs to the urease gamma subunit family.</text>
</comment>
<dbReference type="NCBIfam" id="TIGR00193">
    <property type="entry name" value="urease_gam"/>
    <property type="match status" value="1"/>
</dbReference>
<dbReference type="NCBIfam" id="TIGR00192">
    <property type="entry name" value="urease_beta"/>
    <property type="match status" value="1"/>
</dbReference>
<dbReference type="InterPro" id="IPR012010">
    <property type="entry name" value="Urease_gamma"/>
</dbReference>
<evidence type="ECO:0000313" key="6">
    <source>
        <dbReference type="EMBL" id="OXM16364.1"/>
    </source>
</evidence>
<accession>A0A229P338</accession>
<comment type="pathway">
    <text evidence="1 5">Nitrogen metabolism; urea degradation; CO(2) and NH(3) from urea (urease route): step 1/1.</text>
</comment>
<sequence>MNLTVQEREKLLMYLAADMAQKRLTRGVRLNYPEAIALITGFVVEGARDGKTVRALMEEARHILTAEQVMDGVAELLSEVQVEATFPDGTKLVTVHDPIEGSTATTMPGAYEFAEEPIVLLPDRSRITRTVTNSGSRPIQIGSHFHFYECNAALTFEREGTQGYRLDIPSGLSVRIEPNETQTIELVEIGGSKEIHGFAGKINGRARS</sequence>
<evidence type="ECO:0000313" key="7">
    <source>
        <dbReference type="Proteomes" id="UP000215145"/>
    </source>
</evidence>
<dbReference type="Gene3D" id="2.10.150.10">
    <property type="entry name" value="Urease, beta subunit"/>
    <property type="match status" value="1"/>
</dbReference>
<dbReference type="GO" id="GO:0009039">
    <property type="term" value="F:urease activity"/>
    <property type="evidence" value="ECO:0007669"/>
    <property type="project" value="UniProtKB-UniRule"/>
</dbReference>
<gene>
    <name evidence="5" type="primary">ureA</name>
    <name evidence="6" type="ORF">CGZ75_06685</name>
</gene>
<organism evidence="6 7">
    <name type="scientific">Paenibacillus herberti</name>
    <dbReference type="NCBI Taxonomy" id="1619309"/>
    <lineage>
        <taxon>Bacteria</taxon>
        <taxon>Bacillati</taxon>
        <taxon>Bacillota</taxon>
        <taxon>Bacilli</taxon>
        <taxon>Bacillales</taxon>
        <taxon>Paenibacillaceae</taxon>
        <taxon>Paenibacillus</taxon>
    </lineage>
</organism>
<dbReference type="SUPFAM" id="SSF54111">
    <property type="entry name" value="Urease, gamma-subunit"/>
    <property type="match status" value="1"/>
</dbReference>
<keyword evidence="7" id="KW-1185">Reference proteome</keyword>
<dbReference type="GO" id="GO:0035550">
    <property type="term" value="C:urease complex"/>
    <property type="evidence" value="ECO:0007669"/>
    <property type="project" value="InterPro"/>
</dbReference>
<dbReference type="GO" id="GO:0016151">
    <property type="term" value="F:nickel cation binding"/>
    <property type="evidence" value="ECO:0007669"/>
    <property type="project" value="InterPro"/>
</dbReference>
<dbReference type="PIRSF" id="PIRSF001225">
    <property type="entry name" value="Urease_gammabeta"/>
    <property type="match status" value="1"/>
</dbReference>
<dbReference type="HAMAP" id="MF_00739">
    <property type="entry name" value="Urease_gamma"/>
    <property type="match status" value="1"/>
</dbReference>
<dbReference type="EC" id="3.5.1.5" evidence="5"/>
<dbReference type="RefSeq" id="WP_089523448.1">
    <property type="nucleotide sequence ID" value="NZ_NMUQ01000001.1"/>
</dbReference>
<dbReference type="PANTHER" id="PTHR33569">
    <property type="entry name" value="UREASE"/>
    <property type="match status" value="1"/>
</dbReference>
<keyword evidence="3 5" id="KW-0378">Hydrolase</keyword>
<evidence type="ECO:0000256" key="4">
    <source>
        <dbReference type="ARBA" id="ARBA00047778"/>
    </source>
</evidence>
<dbReference type="InterPro" id="IPR036461">
    <property type="entry name" value="Urease_betasu_sf"/>
</dbReference>
<comment type="subunit">
    <text evidence="5">Heterotrimer of UreA (gamma), UreB (beta) and UreC (alpha) subunits. Three heterotrimers associate to form the active enzyme.</text>
</comment>
<dbReference type="Gene3D" id="3.30.280.10">
    <property type="entry name" value="Urease, gamma-like subunit"/>
    <property type="match status" value="1"/>
</dbReference>
<dbReference type="InterPro" id="IPR002019">
    <property type="entry name" value="Urease_beta-like"/>
</dbReference>
<protein>
    <recommendedName>
        <fullName evidence="5">Urease subunit gamma</fullName>
        <ecNumber evidence="5">3.5.1.5</ecNumber>
    </recommendedName>
    <alternativeName>
        <fullName evidence="5">Urea amidohydrolase subunit gamma</fullName>
    </alternativeName>
</protein>
<dbReference type="Pfam" id="PF00699">
    <property type="entry name" value="Urease_beta"/>
    <property type="match status" value="1"/>
</dbReference>
<reference evidence="6 7" key="1">
    <citation type="submission" date="2017-07" db="EMBL/GenBank/DDBJ databases">
        <title>Paenibacillus herberti R33 genome sequencing and assembly.</title>
        <authorList>
            <person name="Su W."/>
        </authorList>
    </citation>
    <scope>NUCLEOTIDE SEQUENCE [LARGE SCALE GENOMIC DNA]</scope>
    <source>
        <strain evidence="6 7">R33</strain>
    </source>
</reference>
<dbReference type="NCBIfam" id="NF009671">
    <property type="entry name" value="PRK13192.1"/>
    <property type="match status" value="1"/>
</dbReference>
<dbReference type="InterPro" id="IPR050069">
    <property type="entry name" value="Urease_subunit"/>
</dbReference>
<dbReference type="UniPathway" id="UPA00258">
    <property type="reaction ID" value="UER00370"/>
</dbReference>
<proteinExistence type="inferred from homology"/>
<name>A0A229P338_9BACL</name>
<keyword evidence="2 5" id="KW-0963">Cytoplasm</keyword>
<dbReference type="InterPro" id="IPR008223">
    <property type="entry name" value="Urease_gamma-beta_su"/>
</dbReference>
<dbReference type="AlphaFoldDB" id="A0A229P338"/>
<dbReference type="CDD" id="cd00390">
    <property type="entry name" value="Urease_gamma"/>
    <property type="match status" value="1"/>
</dbReference>
<dbReference type="Proteomes" id="UP000215145">
    <property type="component" value="Unassembled WGS sequence"/>
</dbReference>
<comment type="catalytic activity">
    <reaction evidence="4 5">
        <text>urea + 2 H2O + H(+) = hydrogencarbonate + 2 NH4(+)</text>
        <dbReference type="Rhea" id="RHEA:20557"/>
        <dbReference type="ChEBI" id="CHEBI:15377"/>
        <dbReference type="ChEBI" id="CHEBI:15378"/>
        <dbReference type="ChEBI" id="CHEBI:16199"/>
        <dbReference type="ChEBI" id="CHEBI:17544"/>
        <dbReference type="ChEBI" id="CHEBI:28938"/>
        <dbReference type="EC" id="3.5.1.5"/>
    </reaction>
</comment>
<comment type="caution">
    <text evidence="6">The sequence shown here is derived from an EMBL/GenBank/DDBJ whole genome shotgun (WGS) entry which is preliminary data.</text>
</comment>
<dbReference type="CDD" id="cd00407">
    <property type="entry name" value="Urease_beta"/>
    <property type="match status" value="1"/>
</dbReference>
<dbReference type="SUPFAM" id="SSF51278">
    <property type="entry name" value="Urease, beta-subunit"/>
    <property type="match status" value="1"/>
</dbReference>
<dbReference type="NCBIfam" id="NF009712">
    <property type="entry name" value="PRK13241.1"/>
    <property type="match status" value="1"/>
</dbReference>
<dbReference type="PANTHER" id="PTHR33569:SF1">
    <property type="entry name" value="UREASE"/>
    <property type="match status" value="1"/>
</dbReference>